<dbReference type="GO" id="GO:0003950">
    <property type="term" value="F:NAD+ poly-ADP-ribosyltransferase activity"/>
    <property type="evidence" value="ECO:0007669"/>
    <property type="project" value="InterPro"/>
</dbReference>
<evidence type="ECO:0000313" key="3">
    <source>
        <dbReference type="Proteomes" id="UP000187209"/>
    </source>
</evidence>
<dbReference type="Proteomes" id="UP000187209">
    <property type="component" value="Unassembled WGS sequence"/>
</dbReference>
<dbReference type="AlphaFoldDB" id="A0A1R2C5N7"/>
<protein>
    <recommendedName>
        <fullName evidence="1">PARP catalytic domain-containing protein</fullName>
    </recommendedName>
</protein>
<feature type="domain" description="PARP catalytic" evidence="1">
    <location>
        <begin position="92"/>
        <end position="176"/>
    </location>
</feature>
<dbReference type="Pfam" id="PF00644">
    <property type="entry name" value="PARP"/>
    <property type="match status" value="1"/>
</dbReference>
<dbReference type="InterPro" id="IPR012317">
    <property type="entry name" value="Poly(ADP-ribose)pol_cat_dom"/>
</dbReference>
<dbReference type="SUPFAM" id="SSF56399">
    <property type="entry name" value="ADP-ribosylation"/>
    <property type="match status" value="1"/>
</dbReference>
<evidence type="ECO:0000259" key="1">
    <source>
        <dbReference type="Pfam" id="PF00644"/>
    </source>
</evidence>
<accession>A0A1R2C5N7</accession>
<gene>
    <name evidence="2" type="ORF">SteCoe_14569</name>
</gene>
<comment type="caution">
    <text evidence="2">The sequence shown here is derived from an EMBL/GenBank/DDBJ whole genome shotgun (WGS) entry which is preliminary data.</text>
</comment>
<sequence length="238" mass="26368">MNNRRTNCGNCQRVFPQMNIGSKYICQCSAEICSICGYTFHNDYTCFYYLTQCDFQIIDLQQQVSDPSLHAILQYYLNQVRVLFESGKGGGNLRFVRAQAIVNKPLEVRYAAKKACMAGQCGGRERVNEVFLWHGSAESNYNPIARDGLKVAGVDLPPGGQGYGLGIYSGNATTASGHTKGSKWLLLFQGMKGNNSPSTITTIPQLNNGQTHSFTAGDITVFFTKEQILPRYLIEFSN</sequence>
<keyword evidence="3" id="KW-1185">Reference proteome</keyword>
<evidence type="ECO:0000313" key="2">
    <source>
        <dbReference type="EMBL" id="OMJ84344.1"/>
    </source>
</evidence>
<organism evidence="2 3">
    <name type="scientific">Stentor coeruleus</name>
    <dbReference type="NCBI Taxonomy" id="5963"/>
    <lineage>
        <taxon>Eukaryota</taxon>
        <taxon>Sar</taxon>
        <taxon>Alveolata</taxon>
        <taxon>Ciliophora</taxon>
        <taxon>Postciliodesmatophora</taxon>
        <taxon>Heterotrichea</taxon>
        <taxon>Heterotrichida</taxon>
        <taxon>Stentoridae</taxon>
        <taxon>Stentor</taxon>
    </lineage>
</organism>
<name>A0A1R2C5N7_9CILI</name>
<dbReference type="Gene3D" id="3.90.228.10">
    <property type="match status" value="1"/>
</dbReference>
<proteinExistence type="predicted"/>
<dbReference type="OrthoDB" id="10256774at2759"/>
<reference evidence="2 3" key="1">
    <citation type="submission" date="2016-11" db="EMBL/GenBank/DDBJ databases">
        <title>The macronuclear genome of Stentor coeruleus: a giant cell with tiny introns.</title>
        <authorList>
            <person name="Slabodnick M."/>
            <person name="Ruby J.G."/>
            <person name="Reiff S.B."/>
            <person name="Swart E.C."/>
            <person name="Gosai S."/>
            <person name="Prabakaran S."/>
            <person name="Witkowska E."/>
            <person name="Larue G.E."/>
            <person name="Fisher S."/>
            <person name="Freeman R.M."/>
            <person name="Gunawardena J."/>
            <person name="Chu W."/>
            <person name="Stover N.A."/>
            <person name="Gregory B.D."/>
            <person name="Nowacki M."/>
            <person name="Derisi J."/>
            <person name="Roy S.W."/>
            <person name="Marshall W.F."/>
            <person name="Sood P."/>
        </authorList>
    </citation>
    <scope>NUCLEOTIDE SEQUENCE [LARGE SCALE GENOMIC DNA]</scope>
    <source>
        <strain evidence="2">WM001</strain>
    </source>
</reference>
<dbReference type="EMBL" id="MPUH01000272">
    <property type="protein sequence ID" value="OMJ84344.1"/>
    <property type="molecule type" value="Genomic_DNA"/>
</dbReference>